<name>A0A061RNK6_9CHLO</name>
<evidence type="ECO:0000313" key="2">
    <source>
        <dbReference type="EMBL" id="JAC73553.1"/>
    </source>
</evidence>
<protein>
    <submittedName>
        <fullName evidence="2">Uncharacterized protein</fullName>
    </submittedName>
</protein>
<proteinExistence type="predicted"/>
<dbReference type="AlphaFoldDB" id="A0A061RNK6"/>
<feature type="region of interest" description="Disordered" evidence="1">
    <location>
        <begin position="1"/>
        <end position="27"/>
    </location>
</feature>
<accession>A0A061RNK6</accession>
<dbReference type="EMBL" id="GBEZ01012320">
    <property type="protein sequence ID" value="JAC73553.1"/>
    <property type="molecule type" value="Transcribed_RNA"/>
</dbReference>
<feature type="non-terminal residue" evidence="2">
    <location>
        <position position="1"/>
    </location>
</feature>
<gene>
    <name evidence="2" type="ORF">TSPGSL018_28581</name>
</gene>
<sequence>SEACKPSASGVDSRGRTGGETVSSTTTASAKPLRKCRMCDKPCSSRSIYCDNPNCRPRVASTGASSWKSSNYRSSAECNSNQPHADHILEAQVVHRYLNDYDPLKPSHRIVLEWLNSDENIERRGAKANQEKGQVVRKILNEKLMAKVRKGETVVWKDEDLSLAHNREIKNQIHKARELQEHVKSHRGSEGLKAIDKMISDLDMLRIAMSQRWRGYISPDS</sequence>
<evidence type="ECO:0000256" key="1">
    <source>
        <dbReference type="SAM" id="MobiDB-lite"/>
    </source>
</evidence>
<organism evidence="2">
    <name type="scientific">Tetraselmis sp. GSL018</name>
    <dbReference type="NCBI Taxonomy" id="582737"/>
    <lineage>
        <taxon>Eukaryota</taxon>
        <taxon>Viridiplantae</taxon>
        <taxon>Chlorophyta</taxon>
        <taxon>core chlorophytes</taxon>
        <taxon>Chlorodendrophyceae</taxon>
        <taxon>Chlorodendrales</taxon>
        <taxon>Chlorodendraceae</taxon>
        <taxon>Tetraselmis</taxon>
    </lineage>
</organism>
<reference evidence="2" key="1">
    <citation type="submission" date="2014-05" db="EMBL/GenBank/DDBJ databases">
        <title>The transcriptome of the halophilic microalga Tetraselmis sp. GSL018 isolated from the Great Salt Lake, Utah.</title>
        <authorList>
            <person name="Jinkerson R.E."/>
            <person name="D'Adamo S."/>
            <person name="Posewitz M.C."/>
        </authorList>
    </citation>
    <scope>NUCLEOTIDE SEQUENCE</scope>
    <source>
        <strain evidence="2">GSL018</strain>
    </source>
</reference>